<sequence>MKFIEKLKKYFELDTFEEEQSDIVLTDVKEWKRIAQEKYEEAILYQELYNEAMCENHRLRKMIQTMEEMRKAGADVK</sequence>
<dbReference type="RefSeq" id="WP_075105280.1">
    <property type="nucleotide sequence ID" value="NZ_MSJM01000007.1"/>
</dbReference>
<gene>
    <name evidence="1" type="ORF">BU202_08100</name>
</gene>
<name>A0A1Q8E656_9STRE</name>
<dbReference type="AlphaFoldDB" id="A0A1Q8E656"/>
<reference evidence="2" key="1">
    <citation type="submission" date="2016-12" db="EMBL/GenBank/DDBJ databases">
        <authorList>
            <person name="Gulvik C.A."/>
        </authorList>
    </citation>
    <scope>NUCLEOTIDE SEQUENCE [LARGE SCALE GENOMIC DNA]</scope>
    <source>
        <strain evidence="2">NED12-00049-6B</strain>
    </source>
</reference>
<dbReference type="Proteomes" id="UP000186890">
    <property type="component" value="Unassembled WGS sequence"/>
</dbReference>
<comment type="caution">
    <text evidence="1">The sequence shown here is derived from an EMBL/GenBank/DDBJ whole genome shotgun (WGS) entry which is preliminary data.</text>
</comment>
<accession>A0A1Q8E656</accession>
<evidence type="ECO:0000313" key="2">
    <source>
        <dbReference type="Proteomes" id="UP000186890"/>
    </source>
</evidence>
<proteinExistence type="predicted"/>
<keyword evidence="2" id="KW-1185">Reference proteome</keyword>
<dbReference type="OrthoDB" id="2224451at2"/>
<organism evidence="1 2">
    <name type="scientific">Streptococcus cuniculi</name>
    <dbReference type="NCBI Taxonomy" id="1432788"/>
    <lineage>
        <taxon>Bacteria</taxon>
        <taxon>Bacillati</taxon>
        <taxon>Bacillota</taxon>
        <taxon>Bacilli</taxon>
        <taxon>Lactobacillales</taxon>
        <taxon>Streptococcaceae</taxon>
        <taxon>Streptococcus</taxon>
    </lineage>
</organism>
<dbReference type="EMBL" id="MSJM01000007">
    <property type="protein sequence ID" value="OLF47279.1"/>
    <property type="molecule type" value="Genomic_DNA"/>
</dbReference>
<evidence type="ECO:0000313" key="1">
    <source>
        <dbReference type="EMBL" id="OLF47279.1"/>
    </source>
</evidence>
<protein>
    <submittedName>
        <fullName evidence="1">Uncharacterized protein</fullName>
    </submittedName>
</protein>